<evidence type="ECO:0000313" key="4">
    <source>
        <dbReference type="EMBL" id="MBO8431302.1"/>
    </source>
</evidence>
<name>A0A9D9H0Q7_9BACT</name>
<proteinExistence type="predicted"/>
<keyword evidence="1" id="KW-0808">Transferase</keyword>
<evidence type="ECO:0000256" key="1">
    <source>
        <dbReference type="ARBA" id="ARBA00022679"/>
    </source>
</evidence>
<comment type="caution">
    <text evidence="4">The sequence shown here is derived from an EMBL/GenBank/DDBJ whole genome shotgun (WGS) entry which is preliminary data.</text>
</comment>
<dbReference type="EMBL" id="JADIND010000175">
    <property type="protein sequence ID" value="MBO8431302.1"/>
    <property type="molecule type" value="Genomic_DNA"/>
</dbReference>
<dbReference type="SMART" id="SM00563">
    <property type="entry name" value="PlsC"/>
    <property type="match status" value="1"/>
</dbReference>
<reference evidence="4" key="2">
    <citation type="journal article" date="2021" name="PeerJ">
        <title>Extensive microbial diversity within the chicken gut microbiome revealed by metagenomics and culture.</title>
        <authorList>
            <person name="Gilroy R."/>
            <person name="Ravi A."/>
            <person name="Getino M."/>
            <person name="Pursley I."/>
            <person name="Horton D.L."/>
            <person name="Alikhan N.F."/>
            <person name="Baker D."/>
            <person name="Gharbi K."/>
            <person name="Hall N."/>
            <person name="Watson M."/>
            <person name="Adriaenssens E.M."/>
            <person name="Foster-Nyarko E."/>
            <person name="Jarju S."/>
            <person name="Secka A."/>
            <person name="Antonio M."/>
            <person name="Oren A."/>
            <person name="Chaudhuri R.R."/>
            <person name="La Ragione R."/>
            <person name="Hildebrand F."/>
            <person name="Pallen M.J."/>
        </authorList>
    </citation>
    <scope>NUCLEOTIDE SEQUENCE</scope>
    <source>
        <strain evidence="4">10192</strain>
    </source>
</reference>
<dbReference type="CDD" id="cd07989">
    <property type="entry name" value="LPLAT_AGPAT-like"/>
    <property type="match status" value="1"/>
</dbReference>
<keyword evidence="2 4" id="KW-0012">Acyltransferase</keyword>
<dbReference type="PANTHER" id="PTHR10434">
    <property type="entry name" value="1-ACYL-SN-GLYCEROL-3-PHOSPHATE ACYLTRANSFERASE"/>
    <property type="match status" value="1"/>
</dbReference>
<dbReference type="SUPFAM" id="SSF69593">
    <property type="entry name" value="Glycerol-3-phosphate (1)-acyltransferase"/>
    <property type="match status" value="1"/>
</dbReference>
<dbReference type="Proteomes" id="UP000823632">
    <property type="component" value="Unassembled WGS sequence"/>
</dbReference>
<evidence type="ECO:0000313" key="5">
    <source>
        <dbReference type="Proteomes" id="UP000823632"/>
    </source>
</evidence>
<organism evidence="4 5">
    <name type="scientific">Candidatus Scatousia excrementipullorum</name>
    <dbReference type="NCBI Taxonomy" id="2840936"/>
    <lineage>
        <taxon>Bacteria</taxon>
        <taxon>Candidatus Scatousia</taxon>
    </lineage>
</organism>
<dbReference type="AlphaFoldDB" id="A0A9D9H0Q7"/>
<dbReference type="InterPro" id="IPR002123">
    <property type="entry name" value="Plipid/glycerol_acylTrfase"/>
</dbReference>
<gene>
    <name evidence="4" type="ORF">IAC76_07935</name>
</gene>
<protein>
    <submittedName>
        <fullName evidence="4">1-acyl-sn-glycerol-3-phosphate acyltransferase</fullName>
    </submittedName>
</protein>
<reference evidence="4" key="1">
    <citation type="submission" date="2020-10" db="EMBL/GenBank/DDBJ databases">
        <authorList>
            <person name="Gilroy R."/>
        </authorList>
    </citation>
    <scope>NUCLEOTIDE SEQUENCE</scope>
    <source>
        <strain evidence="4">10192</strain>
    </source>
</reference>
<dbReference type="Pfam" id="PF01553">
    <property type="entry name" value="Acyltransferase"/>
    <property type="match status" value="1"/>
</dbReference>
<feature type="domain" description="Phospholipid/glycerol acyltransferase" evidence="3">
    <location>
        <begin position="56"/>
        <end position="168"/>
    </location>
</feature>
<dbReference type="GO" id="GO:0006654">
    <property type="term" value="P:phosphatidic acid biosynthetic process"/>
    <property type="evidence" value="ECO:0007669"/>
    <property type="project" value="TreeGrafter"/>
</dbReference>
<evidence type="ECO:0000256" key="2">
    <source>
        <dbReference type="ARBA" id="ARBA00023315"/>
    </source>
</evidence>
<dbReference type="GO" id="GO:0003841">
    <property type="term" value="F:1-acylglycerol-3-phosphate O-acyltransferase activity"/>
    <property type="evidence" value="ECO:0007669"/>
    <property type="project" value="TreeGrafter"/>
</dbReference>
<dbReference type="PANTHER" id="PTHR10434:SF40">
    <property type="entry name" value="1-ACYL-SN-GLYCEROL-3-PHOSPHATE ACYLTRANSFERASE"/>
    <property type="match status" value="1"/>
</dbReference>
<accession>A0A9D9H0Q7</accession>
<evidence type="ECO:0000259" key="3">
    <source>
        <dbReference type="SMART" id="SM00563"/>
    </source>
</evidence>
<sequence>MSKKKKEYSKRSSSQYNKWRGFFQDIVCKFGYMIRFKLVYRLEVHGLENVPKDNEYIVCPNHLSTLDPPLMVSIFPRHIAFMAKKELFDIPFLRWWIDWLGAFAVNRESLGPSTVKTVKIIKDSKWVLGLFPQGTRGIPGEIRGINKGFAGLAKITKCAILPVGIIGTNEVKRWPFTGKIIVNIGKPIPYSNNPDETMKKWIDSIQELTGFKYIPDDNPNDMIGVENE</sequence>